<dbReference type="InterPro" id="IPR011708">
    <property type="entry name" value="DNA_pol3_alpha_NTPase_dom"/>
</dbReference>
<dbReference type="InterPro" id="IPR041931">
    <property type="entry name" value="DNA_pol3_alpha_thumb_dom"/>
</dbReference>
<sequence length="644" mass="72988">MAFAHLHVHTEYSLLDGSNKITEYVNRIRELGMTAGAITDHGVMYGVIDFYRAAKKAGINPILGCEVYVAPGSRFDREQVKGEDRYYHLVLLAENNVGYANLMKIVSKGFVDGYYYRPRVDMEVLETYHEGIIALSACLAGEVQRYLTRGMYEEAKAIALKYETCFGKGNFFLELQDHGIPEQAQVNQQLLRMHQELGIDLVATNDVHYTYEKDAEAHDILLCLQTGKKLSDENRMRYEGGQYFVKSEEEMKALFPYALDAIENTQKIADRCHVEIEFGVTKLPKFDVPDGYTSWEYLNKLCYEGLDERYSPKRVQELKPRLEYELSVIQKMGYVDYFLIVWDFIHFARENDIMVGPGRGSAAGSLVSYTLGITKLDPIRYSLLFERFLNPERVSMPDIDVDFCYERRQEVIDYVVRKYGKDRVVQIVTFGTMAAKGVIRDVGRVMDLPYAMCDSIAKMIPNELGITISKALKMNPELRGLYESNPEVTKLIDMSLRLEGLPRHTSMHAAGVVISQKSVDEYVPLSRGSDGSVTTQFTMTTLEELGLLKMDFLGLRTLTVIQDAVKNVARSTGKELDMDQIDYNDPDVLASIGTGRTDGVFQLESAGMKNFMKELKPQSLEDIIAGISLYRPGPMDCATRFNAQ</sequence>
<dbReference type="InterPro" id="IPR004805">
    <property type="entry name" value="DnaE2/DnaE/PolC"/>
</dbReference>
<dbReference type="GO" id="GO:0003887">
    <property type="term" value="F:DNA-directed DNA polymerase activity"/>
    <property type="evidence" value="ECO:0007669"/>
    <property type="project" value="UniProtKB-KW"/>
</dbReference>
<dbReference type="PANTHER" id="PTHR32294:SF0">
    <property type="entry name" value="DNA POLYMERASE III SUBUNIT ALPHA"/>
    <property type="match status" value="1"/>
</dbReference>
<reference evidence="6 7" key="1">
    <citation type="submission" date="2015-09" db="EMBL/GenBank/DDBJ databases">
        <authorList>
            <consortium name="Pathogen Informatics"/>
        </authorList>
    </citation>
    <scope>NUCLEOTIDE SEQUENCE [LARGE SCALE GENOMIC DNA]</scope>
    <source>
        <strain evidence="6 7">2789STDY5608891</strain>
    </source>
</reference>
<dbReference type="Proteomes" id="UP000095492">
    <property type="component" value="Unassembled WGS sequence"/>
</dbReference>
<dbReference type="Pfam" id="PF17657">
    <property type="entry name" value="DNA_pol3_finger"/>
    <property type="match status" value="1"/>
</dbReference>
<evidence type="ECO:0000259" key="5">
    <source>
        <dbReference type="SMART" id="SM00481"/>
    </source>
</evidence>
<dbReference type="EC" id="2.7.7.7" evidence="6"/>
<dbReference type="Gene3D" id="1.10.10.1600">
    <property type="entry name" value="Bacterial DNA polymerase III alpha subunit, thumb domain"/>
    <property type="match status" value="1"/>
</dbReference>
<protein>
    <submittedName>
        <fullName evidence="6">DNA polymerase III subunit alpha</fullName>
        <ecNumber evidence="6">2.7.7.7</ecNumber>
    </submittedName>
</protein>
<keyword evidence="1 6" id="KW-0808">Transferase</keyword>
<dbReference type="InterPro" id="IPR004013">
    <property type="entry name" value="PHP_dom"/>
</dbReference>
<evidence type="ECO:0000256" key="3">
    <source>
        <dbReference type="ARBA" id="ARBA00022705"/>
    </source>
</evidence>
<dbReference type="InterPro" id="IPR016195">
    <property type="entry name" value="Pol/histidinol_Pase-like"/>
</dbReference>
<dbReference type="AlphaFoldDB" id="A0A173UZ24"/>
<dbReference type="EMBL" id="CYYA01000019">
    <property type="protein sequence ID" value="CUN20352.1"/>
    <property type="molecule type" value="Genomic_DNA"/>
</dbReference>
<dbReference type="InterPro" id="IPR040982">
    <property type="entry name" value="DNA_pol3_finger"/>
</dbReference>
<dbReference type="InterPro" id="IPR003141">
    <property type="entry name" value="Pol/His_phosphatase_N"/>
</dbReference>
<proteinExistence type="predicted"/>
<dbReference type="CDD" id="cd12113">
    <property type="entry name" value="PHP_PolIIIA_DnaE3"/>
    <property type="match status" value="1"/>
</dbReference>
<dbReference type="GO" id="GO:0006260">
    <property type="term" value="P:DNA replication"/>
    <property type="evidence" value="ECO:0007669"/>
    <property type="project" value="UniProtKB-KW"/>
</dbReference>
<feature type="domain" description="Polymerase/histidinol phosphatase N-terminal" evidence="5">
    <location>
        <begin position="4"/>
        <end position="71"/>
    </location>
</feature>
<evidence type="ECO:0000313" key="7">
    <source>
        <dbReference type="Proteomes" id="UP000095492"/>
    </source>
</evidence>
<dbReference type="GO" id="GO:0008408">
    <property type="term" value="F:3'-5' exonuclease activity"/>
    <property type="evidence" value="ECO:0007669"/>
    <property type="project" value="InterPro"/>
</dbReference>
<evidence type="ECO:0000256" key="1">
    <source>
        <dbReference type="ARBA" id="ARBA00022679"/>
    </source>
</evidence>
<dbReference type="NCBIfam" id="TIGR00594">
    <property type="entry name" value="polc"/>
    <property type="match status" value="1"/>
</dbReference>
<dbReference type="STRING" id="39490.ERS852448_02376"/>
<keyword evidence="2 6" id="KW-0548">Nucleotidyltransferase</keyword>
<organism evidence="6 7">
    <name type="scientific">Eubacterium ramulus</name>
    <dbReference type="NCBI Taxonomy" id="39490"/>
    <lineage>
        <taxon>Bacteria</taxon>
        <taxon>Bacillati</taxon>
        <taxon>Bacillota</taxon>
        <taxon>Clostridia</taxon>
        <taxon>Eubacteriales</taxon>
        <taxon>Eubacteriaceae</taxon>
        <taxon>Eubacterium</taxon>
    </lineage>
</organism>
<evidence type="ECO:0000313" key="6">
    <source>
        <dbReference type="EMBL" id="CUN20352.1"/>
    </source>
</evidence>
<evidence type="ECO:0000256" key="2">
    <source>
        <dbReference type="ARBA" id="ARBA00022695"/>
    </source>
</evidence>
<dbReference type="PANTHER" id="PTHR32294">
    <property type="entry name" value="DNA POLYMERASE III SUBUNIT ALPHA"/>
    <property type="match status" value="1"/>
</dbReference>
<dbReference type="Pfam" id="PF07733">
    <property type="entry name" value="DNA_pol3_alpha"/>
    <property type="match status" value="1"/>
</dbReference>
<accession>A0A173UZ24</accession>
<dbReference type="Gene3D" id="3.20.20.140">
    <property type="entry name" value="Metal-dependent hydrolases"/>
    <property type="match status" value="1"/>
</dbReference>
<gene>
    <name evidence="6" type="primary">dnaE_2</name>
    <name evidence="6" type="ORF">ERS852448_02376</name>
</gene>
<dbReference type="SUPFAM" id="SSF89550">
    <property type="entry name" value="PHP domain-like"/>
    <property type="match status" value="1"/>
</dbReference>
<keyword evidence="4" id="KW-0239">DNA-directed DNA polymerase</keyword>
<dbReference type="SMART" id="SM00481">
    <property type="entry name" value="POLIIIAc"/>
    <property type="match status" value="1"/>
</dbReference>
<keyword evidence="3" id="KW-0235">DNA replication</keyword>
<evidence type="ECO:0000256" key="4">
    <source>
        <dbReference type="ARBA" id="ARBA00022932"/>
    </source>
</evidence>
<dbReference type="Pfam" id="PF02811">
    <property type="entry name" value="PHP"/>
    <property type="match status" value="1"/>
</dbReference>
<name>A0A173UZ24_EUBRA</name>